<dbReference type="InterPro" id="IPR006116">
    <property type="entry name" value="NT_2-5OAS_ClassI-CCAase"/>
</dbReference>
<dbReference type="CDD" id="cd05400">
    <property type="entry name" value="NT_2-5OAS_ClassI-CCAase"/>
    <property type="match status" value="1"/>
</dbReference>
<comment type="caution">
    <text evidence="6">The sequence shown here is derived from an EMBL/GenBank/DDBJ whole genome shotgun (WGS) entry which is preliminary data.</text>
</comment>
<dbReference type="AlphaFoldDB" id="A0ABD5PGZ2"/>
<dbReference type="SUPFAM" id="SSF81301">
    <property type="entry name" value="Nucleotidyltransferase"/>
    <property type="match status" value="1"/>
</dbReference>
<evidence type="ECO:0000313" key="7">
    <source>
        <dbReference type="Proteomes" id="UP001595921"/>
    </source>
</evidence>
<keyword evidence="1" id="KW-0808">Transferase</keyword>
<dbReference type="Pfam" id="PF26305">
    <property type="entry name" value="CD_NTase_C"/>
    <property type="match status" value="1"/>
</dbReference>
<sequence>MPIDTGTLESWAQYESGPIDSAKRTHSRIQKELQSSETLAHADFDTYLQGSYANYTIVRASSDVDIVVQLTDMYYVDLSGLSPAERDHWRRNSGDPDYSWHEFRSDVVDVLESRFGSSAVDPVGKAIEVEAGKLPLDADVLVCADHRDYYHYPNGYHSGIAFFNLNNTKIVNYPKQHINNGSTRQSSTSNRFKETVRIFKRARNYLVDNNELNKENVPSYFIENLLYNVPDGRYTYNKQDRVAKILRYLNSTDYSDWTCQNGITDIFGSGPAEWNTRYAGRYIDAMVTLWDNW</sequence>
<dbReference type="InterPro" id="IPR058909">
    <property type="entry name" value="CD_NTase_C"/>
</dbReference>
<evidence type="ECO:0000313" key="6">
    <source>
        <dbReference type="EMBL" id="MFC4360182.1"/>
    </source>
</evidence>
<dbReference type="Proteomes" id="UP001595921">
    <property type="component" value="Unassembled WGS sequence"/>
</dbReference>
<evidence type="ECO:0000256" key="3">
    <source>
        <dbReference type="ARBA" id="ARBA00022741"/>
    </source>
</evidence>
<protein>
    <submittedName>
        <fullName evidence="6">Nucleotidyltransferase</fullName>
    </submittedName>
</protein>
<feature type="domain" description="cGAS/DncV-like nucleotidyltransferase C-terminal helical" evidence="5">
    <location>
        <begin position="179"/>
        <end position="290"/>
    </location>
</feature>
<organism evidence="6 7">
    <name type="scientific">Halobium salinum</name>
    <dbReference type="NCBI Taxonomy" id="1364940"/>
    <lineage>
        <taxon>Archaea</taxon>
        <taxon>Methanobacteriati</taxon>
        <taxon>Methanobacteriota</taxon>
        <taxon>Stenosarchaea group</taxon>
        <taxon>Halobacteria</taxon>
        <taxon>Halobacteriales</taxon>
        <taxon>Haloferacaceae</taxon>
        <taxon>Halobium</taxon>
    </lineage>
</organism>
<accession>A0ABD5PGZ2</accession>
<keyword evidence="7" id="KW-1185">Reference proteome</keyword>
<reference evidence="6 7" key="1">
    <citation type="journal article" date="2019" name="Int. J. Syst. Evol. Microbiol.">
        <title>The Global Catalogue of Microorganisms (GCM) 10K type strain sequencing project: providing services to taxonomists for standard genome sequencing and annotation.</title>
        <authorList>
            <consortium name="The Broad Institute Genomics Platform"/>
            <consortium name="The Broad Institute Genome Sequencing Center for Infectious Disease"/>
            <person name="Wu L."/>
            <person name="Ma J."/>
        </authorList>
    </citation>
    <scope>NUCLEOTIDE SEQUENCE [LARGE SCALE GENOMIC DNA]</scope>
    <source>
        <strain evidence="6 7">CGMCC 1.12553</strain>
    </source>
</reference>
<evidence type="ECO:0000256" key="1">
    <source>
        <dbReference type="ARBA" id="ARBA00022679"/>
    </source>
</evidence>
<keyword evidence="3" id="KW-0547">Nucleotide-binding</keyword>
<dbReference type="EMBL" id="JBHSDS010000016">
    <property type="protein sequence ID" value="MFC4360182.1"/>
    <property type="molecule type" value="Genomic_DNA"/>
</dbReference>
<dbReference type="RefSeq" id="WP_267623134.1">
    <property type="nucleotide sequence ID" value="NZ_JAODIW010000007.1"/>
</dbReference>
<evidence type="ECO:0000256" key="2">
    <source>
        <dbReference type="ARBA" id="ARBA00022695"/>
    </source>
</evidence>
<evidence type="ECO:0000256" key="4">
    <source>
        <dbReference type="ARBA" id="ARBA00023118"/>
    </source>
</evidence>
<keyword evidence="2" id="KW-0548">Nucleotidyltransferase</keyword>
<dbReference type="InterPro" id="IPR043519">
    <property type="entry name" value="NT_sf"/>
</dbReference>
<proteinExistence type="predicted"/>
<gene>
    <name evidence="6" type="ORF">ACFO0N_19720</name>
</gene>
<evidence type="ECO:0000259" key="5">
    <source>
        <dbReference type="Pfam" id="PF26305"/>
    </source>
</evidence>
<keyword evidence="4" id="KW-0051">Antiviral defense</keyword>
<name>A0ABD5PGZ2_9EURY</name>